<dbReference type="EMBL" id="BMNT01000010">
    <property type="protein sequence ID" value="GGK79022.1"/>
    <property type="molecule type" value="Genomic_DNA"/>
</dbReference>
<evidence type="ECO:0000313" key="5">
    <source>
        <dbReference type="Proteomes" id="UP000645217"/>
    </source>
</evidence>
<dbReference type="Proteomes" id="UP000645217">
    <property type="component" value="Unassembled WGS sequence"/>
</dbReference>
<dbReference type="Gene3D" id="3.40.630.30">
    <property type="match status" value="1"/>
</dbReference>
<keyword evidence="5" id="KW-1185">Reference proteome</keyword>
<dbReference type="SUPFAM" id="SSF55729">
    <property type="entry name" value="Acyl-CoA N-acyltransferases (Nat)"/>
    <property type="match status" value="1"/>
</dbReference>
<accession>A0A917VGP0</accession>
<feature type="domain" description="N-acetyltransferase" evidence="3">
    <location>
        <begin position="18"/>
        <end position="162"/>
    </location>
</feature>
<organism evidence="4 5">
    <name type="scientific">Sphaerisporangium melleum</name>
    <dbReference type="NCBI Taxonomy" id="321316"/>
    <lineage>
        <taxon>Bacteria</taxon>
        <taxon>Bacillati</taxon>
        <taxon>Actinomycetota</taxon>
        <taxon>Actinomycetes</taxon>
        <taxon>Streptosporangiales</taxon>
        <taxon>Streptosporangiaceae</taxon>
        <taxon>Sphaerisporangium</taxon>
    </lineage>
</organism>
<dbReference type="AlphaFoldDB" id="A0A917VGP0"/>
<dbReference type="GO" id="GO:0016747">
    <property type="term" value="F:acyltransferase activity, transferring groups other than amino-acyl groups"/>
    <property type="evidence" value="ECO:0007669"/>
    <property type="project" value="InterPro"/>
</dbReference>
<dbReference type="InterPro" id="IPR050832">
    <property type="entry name" value="Bact_Acetyltransf"/>
</dbReference>
<reference evidence="4" key="2">
    <citation type="submission" date="2020-09" db="EMBL/GenBank/DDBJ databases">
        <authorList>
            <person name="Sun Q."/>
            <person name="Ohkuma M."/>
        </authorList>
    </citation>
    <scope>NUCLEOTIDE SEQUENCE</scope>
    <source>
        <strain evidence="4">JCM 13064</strain>
    </source>
</reference>
<evidence type="ECO:0000313" key="4">
    <source>
        <dbReference type="EMBL" id="GGK79022.1"/>
    </source>
</evidence>
<dbReference type="PANTHER" id="PTHR43877">
    <property type="entry name" value="AMINOALKYLPHOSPHONATE N-ACETYLTRANSFERASE-RELATED-RELATED"/>
    <property type="match status" value="1"/>
</dbReference>
<evidence type="ECO:0000259" key="3">
    <source>
        <dbReference type="PROSITE" id="PS51186"/>
    </source>
</evidence>
<keyword evidence="1" id="KW-0808">Transferase</keyword>
<name>A0A917VGP0_9ACTN</name>
<dbReference type="Pfam" id="PF00583">
    <property type="entry name" value="Acetyltransf_1"/>
    <property type="match status" value="1"/>
</dbReference>
<dbReference type="InterPro" id="IPR000182">
    <property type="entry name" value="GNAT_dom"/>
</dbReference>
<reference evidence="4" key="1">
    <citation type="journal article" date="2014" name="Int. J. Syst. Evol. Microbiol.">
        <title>Complete genome sequence of Corynebacterium casei LMG S-19264T (=DSM 44701T), isolated from a smear-ripened cheese.</title>
        <authorList>
            <consortium name="US DOE Joint Genome Institute (JGI-PGF)"/>
            <person name="Walter F."/>
            <person name="Albersmeier A."/>
            <person name="Kalinowski J."/>
            <person name="Ruckert C."/>
        </authorList>
    </citation>
    <scope>NUCLEOTIDE SEQUENCE</scope>
    <source>
        <strain evidence="4">JCM 13064</strain>
    </source>
</reference>
<dbReference type="CDD" id="cd04301">
    <property type="entry name" value="NAT_SF"/>
    <property type="match status" value="1"/>
</dbReference>
<dbReference type="InterPro" id="IPR016181">
    <property type="entry name" value="Acyl_CoA_acyltransferase"/>
</dbReference>
<dbReference type="PROSITE" id="PS51186">
    <property type="entry name" value="GNAT"/>
    <property type="match status" value="1"/>
</dbReference>
<evidence type="ECO:0000256" key="1">
    <source>
        <dbReference type="ARBA" id="ARBA00022679"/>
    </source>
</evidence>
<comment type="caution">
    <text evidence="4">The sequence shown here is derived from an EMBL/GenBank/DDBJ whole genome shotgun (WGS) entry which is preliminary data.</text>
</comment>
<keyword evidence="2" id="KW-0012">Acyltransferase</keyword>
<dbReference type="RefSeq" id="WP_203968241.1">
    <property type="nucleotide sequence ID" value="NZ_BOOT01000014.1"/>
</dbReference>
<sequence length="173" mass="18971">MKCVVLRRLAGADWRIWRDVRLAALADAPGIFHGDLEEERALGDQEWLRWTLDGVKSVALCGQERAGVAAGRLRPERPGTVELYGMWVEPQFRGAGVAAMLAEDVLAWAREQGSGAVELWVIAGNGPAERLYRRLGFEATGEQESHPSIPGLSKYVMARSTDGVARTCRGPSR</sequence>
<proteinExistence type="predicted"/>
<protein>
    <submittedName>
        <fullName evidence="4">N-acetyltransferase</fullName>
    </submittedName>
</protein>
<evidence type="ECO:0000256" key="2">
    <source>
        <dbReference type="ARBA" id="ARBA00023315"/>
    </source>
</evidence>
<gene>
    <name evidence="4" type="ORF">GCM10007964_22100</name>
</gene>